<dbReference type="AlphaFoldDB" id="A0A9P4HHX9"/>
<dbReference type="Proteomes" id="UP000799777">
    <property type="component" value="Unassembled WGS sequence"/>
</dbReference>
<dbReference type="EMBL" id="ML978160">
    <property type="protein sequence ID" value="KAF2034768.1"/>
    <property type="molecule type" value="Genomic_DNA"/>
</dbReference>
<name>A0A9P4HHX9_9PLEO</name>
<sequence>MSPFDARCLLINLHWPACCLDSSYDANHTQDDVLRPDREDAIQLAAIVNEISKPRVLRELTIAFQAHNESNNGCVEFNFAWLDMEAIAGSNLEKLVFDVRPCRADFFHEKLISSFIDQFKRVRAGVFGNEPSVRADSQIMGGNYETGRIRFIITPR</sequence>
<evidence type="ECO:0000313" key="2">
    <source>
        <dbReference type="Proteomes" id="UP000799777"/>
    </source>
</evidence>
<keyword evidence="2" id="KW-1185">Reference proteome</keyword>
<reference evidence="1" key="1">
    <citation type="journal article" date="2020" name="Stud. Mycol.">
        <title>101 Dothideomycetes genomes: a test case for predicting lifestyles and emergence of pathogens.</title>
        <authorList>
            <person name="Haridas S."/>
            <person name="Albert R."/>
            <person name="Binder M."/>
            <person name="Bloem J."/>
            <person name="Labutti K."/>
            <person name="Salamov A."/>
            <person name="Andreopoulos B."/>
            <person name="Baker S."/>
            <person name="Barry K."/>
            <person name="Bills G."/>
            <person name="Bluhm B."/>
            <person name="Cannon C."/>
            <person name="Castanera R."/>
            <person name="Culley D."/>
            <person name="Daum C."/>
            <person name="Ezra D."/>
            <person name="Gonzalez J."/>
            <person name="Henrissat B."/>
            <person name="Kuo A."/>
            <person name="Liang C."/>
            <person name="Lipzen A."/>
            <person name="Lutzoni F."/>
            <person name="Magnuson J."/>
            <person name="Mondo S."/>
            <person name="Nolan M."/>
            <person name="Ohm R."/>
            <person name="Pangilinan J."/>
            <person name="Park H.-J."/>
            <person name="Ramirez L."/>
            <person name="Alfaro M."/>
            <person name="Sun H."/>
            <person name="Tritt A."/>
            <person name="Yoshinaga Y."/>
            <person name="Zwiers L.-H."/>
            <person name="Turgeon B."/>
            <person name="Goodwin S."/>
            <person name="Spatafora J."/>
            <person name="Crous P."/>
            <person name="Grigoriev I."/>
        </authorList>
    </citation>
    <scope>NUCLEOTIDE SEQUENCE</scope>
    <source>
        <strain evidence="1">CBS 110217</strain>
    </source>
</reference>
<gene>
    <name evidence="1" type="ORF">EK21DRAFT_107895</name>
</gene>
<proteinExistence type="predicted"/>
<accession>A0A9P4HHX9</accession>
<evidence type="ECO:0000313" key="1">
    <source>
        <dbReference type="EMBL" id="KAF2034768.1"/>
    </source>
</evidence>
<organism evidence="1 2">
    <name type="scientific">Setomelanomma holmii</name>
    <dbReference type="NCBI Taxonomy" id="210430"/>
    <lineage>
        <taxon>Eukaryota</taxon>
        <taxon>Fungi</taxon>
        <taxon>Dikarya</taxon>
        <taxon>Ascomycota</taxon>
        <taxon>Pezizomycotina</taxon>
        <taxon>Dothideomycetes</taxon>
        <taxon>Pleosporomycetidae</taxon>
        <taxon>Pleosporales</taxon>
        <taxon>Pleosporineae</taxon>
        <taxon>Phaeosphaeriaceae</taxon>
        <taxon>Setomelanomma</taxon>
    </lineage>
</organism>
<protein>
    <submittedName>
        <fullName evidence="1">Uncharacterized protein</fullName>
    </submittedName>
</protein>
<comment type="caution">
    <text evidence="1">The sequence shown here is derived from an EMBL/GenBank/DDBJ whole genome shotgun (WGS) entry which is preliminary data.</text>
</comment>